<dbReference type="EMBL" id="BGZK01001255">
    <property type="protein sequence ID" value="GBP75617.1"/>
    <property type="molecule type" value="Genomic_DNA"/>
</dbReference>
<protein>
    <submittedName>
        <fullName evidence="1">Uncharacterized protein</fullName>
    </submittedName>
</protein>
<dbReference type="Proteomes" id="UP000299102">
    <property type="component" value="Unassembled WGS sequence"/>
</dbReference>
<comment type="caution">
    <text evidence="1">The sequence shown here is derived from an EMBL/GenBank/DDBJ whole genome shotgun (WGS) entry which is preliminary data.</text>
</comment>
<gene>
    <name evidence="1" type="ORF">EVAR_99217_1</name>
</gene>
<evidence type="ECO:0000313" key="1">
    <source>
        <dbReference type="EMBL" id="GBP75617.1"/>
    </source>
</evidence>
<keyword evidence="2" id="KW-1185">Reference proteome</keyword>
<reference evidence="1 2" key="1">
    <citation type="journal article" date="2019" name="Commun. Biol.">
        <title>The bagworm genome reveals a unique fibroin gene that provides high tensile strength.</title>
        <authorList>
            <person name="Kono N."/>
            <person name="Nakamura H."/>
            <person name="Ohtoshi R."/>
            <person name="Tomita M."/>
            <person name="Numata K."/>
            <person name="Arakawa K."/>
        </authorList>
    </citation>
    <scope>NUCLEOTIDE SEQUENCE [LARGE SCALE GENOMIC DNA]</scope>
</reference>
<sequence>MDIFYWITGTKKAPLFFHSIEFQERRPITGEADYVKWIPLRVLVWRRRRFRLQLTRVITARSTSYVRTCTNDLSHRCSVLRAKLNFYYAAVTRLKLELQASDARDFGFDYHRGVICF</sequence>
<accession>A0A4C1YML3</accession>
<evidence type="ECO:0000313" key="2">
    <source>
        <dbReference type="Proteomes" id="UP000299102"/>
    </source>
</evidence>
<name>A0A4C1YML3_EUMVA</name>
<proteinExistence type="predicted"/>
<organism evidence="1 2">
    <name type="scientific">Eumeta variegata</name>
    <name type="common">Bagworm moth</name>
    <name type="synonym">Eumeta japonica</name>
    <dbReference type="NCBI Taxonomy" id="151549"/>
    <lineage>
        <taxon>Eukaryota</taxon>
        <taxon>Metazoa</taxon>
        <taxon>Ecdysozoa</taxon>
        <taxon>Arthropoda</taxon>
        <taxon>Hexapoda</taxon>
        <taxon>Insecta</taxon>
        <taxon>Pterygota</taxon>
        <taxon>Neoptera</taxon>
        <taxon>Endopterygota</taxon>
        <taxon>Lepidoptera</taxon>
        <taxon>Glossata</taxon>
        <taxon>Ditrysia</taxon>
        <taxon>Tineoidea</taxon>
        <taxon>Psychidae</taxon>
        <taxon>Oiketicinae</taxon>
        <taxon>Eumeta</taxon>
    </lineage>
</organism>
<dbReference type="AlphaFoldDB" id="A0A4C1YML3"/>